<keyword evidence="1" id="KW-1133">Transmembrane helix</keyword>
<evidence type="ECO:0000313" key="2">
    <source>
        <dbReference type="EMBL" id="EGO29905.1"/>
    </source>
</evidence>
<dbReference type="KEGG" id="sla:SERLADRAFT_379445"/>
<sequence>MTCKYVAVIPPGRWSIGMRMRISLILSGMIAAKCFALVLWVKGRTHIARPPGFIRRVPFAYEEMSVL</sequence>
<protein>
    <submittedName>
        <fullName evidence="2">Uncharacterized protein</fullName>
    </submittedName>
</protein>
<dbReference type="EMBL" id="GL945429">
    <property type="protein sequence ID" value="EGO29905.1"/>
    <property type="molecule type" value="Genomic_DNA"/>
</dbReference>
<dbReference type="Proteomes" id="UP000008064">
    <property type="component" value="Unassembled WGS sequence"/>
</dbReference>
<reference evidence="2" key="1">
    <citation type="submission" date="2011-04" db="EMBL/GenBank/DDBJ databases">
        <title>Evolution of plant cell wall degrading machinery underlies the functional diversity of forest fungi.</title>
        <authorList>
            <consortium name="US DOE Joint Genome Institute (JGI-PGF)"/>
            <person name="Eastwood D.C."/>
            <person name="Floudas D."/>
            <person name="Binder M."/>
            <person name="Majcherczyk A."/>
            <person name="Schneider P."/>
            <person name="Aerts A."/>
            <person name="Asiegbu F.O."/>
            <person name="Baker S.E."/>
            <person name="Barry K."/>
            <person name="Bendiksby M."/>
            <person name="Blumentritt M."/>
            <person name="Coutinho P.M."/>
            <person name="Cullen D."/>
            <person name="Cullen D."/>
            <person name="Gathman A."/>
            <person name="Goodell B."/>
            <person name="Henrissat B."/>
            <person name="Ihrmark K."/>
            <person name="Kauserud H."/>
            <person name="Kohler A."/>
            <person name="LaButti K."/>
            <person name="Lapidus A."/>
            <person name="Lavin J.L."/>
            <person name="Lee Y.-H."/>
            <person name="Lindquist E."/>
            <person name="Lilly W."/>
            <person name="Lucas S."/>
            <person name="Morin E."/>
            <person name="Murat C."/>
            <person name="Oguiza J.A."/>
            <person name="Park J."/>
            <person name="Pisabarro A.G."/>
            <person name="Riley R."/>
            <person name="Rosling A."/>
            <person name="Salamov A."/>
            <person name="Schmidt O."/>
            <person name="Schmutz J."/>
            <person name="Skrede I."/>
            <person name="Stenlid J."/>
            <person name="Wiebenga A."/>
            <person name="Xie X."/>
            <person name="Kues U."/>
            <person name="Hibbett D.S."/>
            <person name="Hoffmeister D."/>
            <person name="Hogberg N."/>
            <person name="Martin F."/>
            <person name="Grigoriev I.V."/>
            <person name="Watkinson S.C."/>
        </authorList>
    </citation>
    <scope>NUCLEOTIDE SEQUENCE</scope>
    <source>
        <strain evidence="2">S7.9</strain>
    </source>
</reference>
<gene>
    <name evidence="2" type="ORF">SERLADRAFT_379445</name>
</gene>
<dbReference type="RefSeq" id="XP_007314147.1">
    <property type="nucleotide sequence ID" value="XM_007314085.1"/>
</dbReference>
<dbReference type="HOGENOM" id="CLU_2814008_0_0_1"/>
<dbReference type="AlphaFoldDB" id="F8NH48"/>
<feature type="transmembrane region" description="Helical" evidence="1">
    <location>
        <begin position="20"/>
        <end position="41"/>
    </location>
</feature>
<organism>
    <name type="scientific">Serpula lacrymans var. lacrymans (strain S7.9)</name>
    <name type="common">Dry rot fungus</name>
    <dbReference type="NCBI Taxonomy" id="578457"/>
    <lineage>
        <taxon>Eukaryota</taxon>
        <taxon>Fungi</taxon>
        <taxon>Dikarya</taxon>
        <taxon>Basidiomycota</taxon>
        <taxon>Agaricomycotina</taxon>
        <taxon>Agaricomycetes</taxon>
        <taxon>Agaricomycetidae</taxon>
        <taxon>Boletales</taxon>
        <taxon>Coniophorineae</taxon>
        <taxon>Serpulaceae</taxon>
        <taxon>Serpula</taxon>
    </lineage>
</organism>
<proteinExistence type="predicted"/>
<name>F8NH48_SERL9</name>
<accession>F8NH48</accession>
<keyword evidence="1" id="KW-0472">Membrane</keyword>
<keyword evidence="1" id="KW-0812">Transmembrane</keyword>
<dbReference type="GeneID" id="18810822"/>
<evidence type="ECO:0000256" key="1">
    <source>
        <dbReference type="SAM" id="Phobius"/>
    </source>
</evidence>